<protein>
    <submittedName>
        <fullName evidence="1">Uncharacterized protein</fullName>
    </submittedName>
</protein>
<dbReference type="EMBL" id="MCFJ01000001">
    <property type="protein sequence ID" value="ORY71080.1"/>
    <property type="molecule type" value="Genomic_DNA"/>
</dbReference>
<comment type="caution">
    <text evidence="1">The sequence shown here is derived from an EMBL/GenBank/DDBJ whole genome shotgun (WGS) entry which is preliminary data.</text>
</comment>
<name>A0A1Y2EHN2_9PEZI</name>
<dbReference type="RefSeq" id="XP_040720672.1">
    <property type="nucleotide sequence ID" value="XM_040864686.1"/>
</dbReference>
<evidence type="ECO:0000313" key="2">
    <source>
        <dbReference type="Proteomes" id="UP000193689"/>
    </source>
</evidence>
<gene>
    <name evidence="1" type="ORF">BCR38DRAFT_491994</name>
</gene>
<reference evidence="1 2" key="1">
    <citation type="submission" date="2016-07" db="EMBL/GenBank/DDBJ databases">
        <title>Pervasive Adenine N6-methylation of Active Genes in Fungi.</title>
        <authorList>
            <consortium name="DOE Joint Genome Institute"/>
            <person name="Mondo S.J."/>
            <person name="Dannebaum R.O."/>
            <person name="Kuo R.C."/>
            <person name="Labutti K."/>
            <person name="Haridas S."/>
            <person name="Kuo A."/>
            <person name="Salamov A."/>
            <person name="Ahrendt S.R."/>
            <person name="Lipzen A."/>
            <person name="Sullivan W."/>
            <person name="Andreopoulos W.B."/>
            <person name="Clum A."/>
            <person name="Lindquist E."/>
            <person name="Daum C."/>
            <person name="Ramamoorthy G.K."/>
            <person name="Gryganskyi A."/>
            <person name="Culley D."/>
            <person name="Magnuson J.K."/>
            <person name="James T.Y."/>
            <person name="O'Malley M.A."/>
            <person name="Stajich J.E."/>
            <person name="Spatafora J.W."/>
            <person name="Visel A."/>
            <person name="Grigoriev I.V."/>
        </authorList>
    </citation>
    <scope>NUCLEOTIDE SEQUENCE [LARGE SCALE GENOMIC DNA]</scope>
    <source>
        <strain evidence="1 2">CBS 129021</strain>
    </source>
</reference>
<accession>A0A1Y2EHN2</accession>
<sequence>MAADSLSSTLVASAAAIEEHDWTAMARDFDIVFDGKPYLQKPMPMNACDIPFRQTVRL</sequence>
<dbReference type="Proteomes" id="UP000193689">
    <property type="component" value="Unassembled WGS sequence"/>
</dbReference>
<keyword evidence="2" id="KW-1185">Reference proteome</keyword>
<organism evidence="1 2">
    <name type="scientific">Pseudomassariella vexata</name>
    <dbReference type="NCBI Taxonomy" id="1141098"/>
    <lineage>
        <taxon>Eukaryota</taxon>
        <taxon>Fungi</taxon>
        <taxon>Dikarya</taxon>
        <taxon>Ascomycota</taxon>
        <taxon>Pezizomycotina</taxon>
        <taxon>Sordariomycetes</taxon>
        <taxon>Xylariomycetidae</taxon>
        <taxon>Amphisphaeriales</taxon>
        <taxon>Pseudomassariaceae</taxon>
        <taxon>Pseudomassariella</taxon>
    </lineage>
</organism>
<proteinExistence type="predicted"/>
<dbReference type="GeneID" id="63780898"/>
<dbReference type="AlphaFoldDB" id="A0A1Y2EHN2"/>
<dbReference type="InParanoid" id="A0A1Y2EHN2"/>
<evidence type="ECO:0000313" key="1">
    <source>
        <dbReference type="EMBL" id="ORY71080.1"/>
    </source>
</evidence>